<comment type="caution">
    <text evidence="2">The sequence shown here is derived from an EMBL/GenBank/DDBJ whole genome shotgun (WGS) entry which is preliminary data.</text>
</comment>
<dbReference type="PANTHER" id="PTHR21096:SF0">
    <property type="entry name" value="PROTEIN FAM136A"/>
    <property type="match status" value="1"/>
</dbReference>
<dbReference type="InterPro" id="IPR008560">
    <property type="entry name" value="DUF842_euk"/>
</dbReference>
<gene>
    <name evidence="2" type="ORF">LSAT_V11C300115660</name>
</gene>
<dbReference type="Pfam" id="PF05811">
    <property type="entry name" value="DUF842"/>
    <property type="match status" value="2"/>
</dbReference>
<dbReference type="Proteomes" id="UP000235145">
    <property type="component" value="Unassembled WGS sequence"/>
</dbReference>
<organism evidence="2 3">
    <name type="scientific">Lactuca sativa</name>
    <name type="common">Garden lettuce</name>
    <dbReference type="NCBI Taxonomy" id="4236"/>
    <lineage>
        <taxon>Eukaryota</taxon>
        <taxon>Viridiplantae</taxon>
        <taxon>Streptophyta</taxon>
        <taxon>Embryophyta</taxon>
        <taxon>Tracheophyta</taxon>
        <taxon>Spermatophyta</taxon>
        <taxon>Magnoliopsida</taxon>
        <taxon>eudicotyledons</taxon>
        <taxon>Gunneridae</taxon>
        <taxon>Pentapetalae</taxon>
        <taxon>asterids</taxon>
        <taxon>campanulids</taxon>
        <taxon>Asterales</taxon>
        <taxon>Asteraceae</taxon>
        <taxon>Cichorioideae</taxon>
        <taxon>Cichorieae</taxon>
        <taxon>Lactucinae</taxon>
        <taxon>Lactuca</taxon>
    </lineage>
</organism>
<evidence type="ECO:0000313" key="3">
    <source>
        <dbReference type="Proteomes" id="UP000235145"/>
    </source>
</evidence>
<comment type="similarity">
    <text evidence="1">Belongs to the FAM136 family.</text>
</comment>
<accession>A0A9R1W918</accession>
<sequence length="171" mass="20031">MFKNVVFLQEVTSIKIFGDLRKVYFRGAYECFDRRRRQEDISMCAENCSMPILQAHRISLNSNSPSFWYFVTINLVIYVVYENRIFLALCILICSEFRDHKHMFCGIQERLNSSLMVCQDKFESAKMQQMRTDATKDMESCDNQTVEEHVKALPHLVAKLKASLNINPINE</sequence>
<keyword evidence="3" id="KW-1185">Reference proteome</keyword>
<proteinExistence type="inferred from homology"/>
<dbReference type="PANTHER" id="PTHR21096">
    <property type="entry name" value="PROTEIN FAM136A"/>
    <property type="match status" value="1"/>
</dbReference>
<protein>
    <submittedName>
        <fullName evidence="2">Uncharacterized protein</fullName>
    </submittedName>
</protein>
<reference evidence="2 3" key="1">
    <citation type="journal article" date="2017" name="Nat. Commun.">
        <title>Genome assembly with in vitro proximity ligation data and whole-genome triplication in lettuce.</title>
        <authorList>
            <person name="Reyes-Chin-Wo S."/>
            <person name="Wang Z."/>
            <person name="Yang X."/>
            <person name="Kozik A."/>
            <person name="Arikit S."/>
            <person name="Song C."/>
            <person name="Xia L."/>
            <person name="Froenicke L."/>
            <person name="Lavelle D.O."/>
            <person name="Truco M.J."/>
            <person name="Xia R."/>
            <person name="Zhu S."/>
            <person name="Xu C."/>
            <person name="Xu H."/>
            <person name="Xu X."/>
            <person name="Cox K."/>
            <person name="Korf I."/>
            <person name="Meyers B.C."/>
            <person name="Michelmore R.W."/>
        </authorList>
    </citation>
    <scope>NUCLEOTIDE SEQUENCE [LARGE SCALE GENOMIC DNA]</scope>
    <source>
        <strain evidence="3">cv. Salinas</strain>
        <tissue evidence="2">Seedlings</tissue>
    </source>
</reference>
<dbReference type="EMBL" id="NBSK02000003">
    <property type="protein sequence ID" value="KAJ0219583.1"/>
    <property type="molecule type" value="Genomic_DNA"/>
</dbReference>
<evidence type="ECO:0000256" key="1">
    <source>
        <dbReference type="ARBA" id="ARBA00009952"/>
    </source>
</evidence>
<dbReference type="AlphaFoldDB" id="A0A9R1W918"/>
<evidence type="ECO:0000313" key="2">
    <source>
        <dbReference type="EMBL" id="KAJ0219583.1"/>
    </source>
</evidence>
<name>A0A9R1W918_LACSA</name>